<dbReference type="PANTHER" id="PTHR12903">
    <property type="entry name" value="MITOCHONDRIAL RIBOSOMAL PROTEIN L24"/>
    <property type="match status" value="1"/>
</dbReference>
<dbReference type="CDD" id="cd06089">
    <property type="entry name" value="KOW_RPL26"/>
    <property type="match status" value="1"/>
</dbReference>
<dbReference type="Pfam" id="PF22682">
    <property type="entry name" value="Ribosomal_uL24m-like"/>
    <property type="match status" value="1"/>
</dbReference>
<keyword evidence="2" id="KW-0689">Ribosomal protein</keyword>
<comment type="caution">
    <text evidence="4">The sequence shown here is derived from an EMBL/GenBank/DDBJ whole genome shotgun (WGS) entry which is preliminary data.</text>
</comment>
<dbReference type="GO" id="GO:0003735">
    <property type="term" value="F:structural constituent of ribosome"/>
    <property type="evidence" value="ECO:0007669"/>
    <property type="project" value="InterPro"/>
</dbReference>
<keyword evidence="3" id="KW-0687">Ribonucleoprotein</keyword>
<dbReference type="AlphaFoldDB" id="A0AAV9NF58"/>
<keyword evidence="5" id="KW-1185">Reference proteome</keyword>
<dbReference type="Proteomes" id="UP001358417">
    <property type="component" value="Unassembled WGS sequence"/>
</dbReference>
<reference evidence="4 5" key="1">
    <citation type="submission" date="2023-08" db="EMBL/GenBank/DDBJ databases">
        <title>Black Yeasts Isolated from many extreme environments.</title>
        <authorList>
            <person name="Coleine C."/>
            <person name="Stajich J.E."/>
            <person name="Selbmann L."/>
        </authorList>
    </citation>
    <scope>NUCLEOTIDE SEQUENCE [LARGE SCALE GENOMIC DNA]</scope>
    <source>
        <strain evidence="4 5">CCFEE 5792</strain>
    </source>
</reference>
<dbReference type="GO" id="GO:0006412">
    <property type="term" value="P:translation"/>
    <property type="evidence" value="ECO:0007669"/>
    <property type="project" value="InterPro"/>
</dbReference>
<dbReference type="GeneID" id="89969679"/>
<dbReference type="GO" id="GO:1990904">
    <property type="term" value="C:ribonucleoprotein complex"/>
    <property type="evidence" value="ECO:0007669"/>
    <property type="project" value="UniProtKB-KW"/>
</dbReference>
<dbReference type="EMBL" id="JAVRRD010000010">
    <property type="protein sequence ID" value="KAK5054568.1"/>
    <property type="molecule type" value="Genomic_DNA"/>
</dbReference>
<dbReference type="GO" id="GO:0005840">
    <property type="term" value="C:ribosome"/>
    <property type="evidence" value="ECO:0007669"/>
    <property type="project" value="UniProtKB-KW"/>
</dbReference>
<comment type="similarity">
    <text evidence="1">Belongs to the universal ribosomal protein uL24 family.</text>
</comment>
<gene>
    <name evidence="4" type="ORF">LTR84_001459</name>
</gene>
<dbReference type="InterPro" id="IPR003256">
    <property type="entry name" value="Ribosomal_uL24"/>
</dbReference>
<organism evidence="4 5">
    <name type="scientific">Exophiala bonariae</name>
    <dbReference type="NCBI Taxonomy" id="1690606"/>
    <lineage>
        <taxon>Eukaryota</taxon>
        <taxon>Fungi</taxon>
        <taxon>Dikarya</taxon>
        <taxon>Ascomycota</taxon>
        <taxon>Pezizomycotina</taxon>
        <taxon>Eurotiomycetes</taxon>
        <taxon>Chaetothyriomycetidae</taxon>
        <taxon>Chaetothyriales</taxon>
        <taxon>Herpotrichiellaceae</taxon>
        <taxon>Exophiala</taxon>
    </lineage>
</organism>
<dbReference type="InterPro" id="IPR041988">
    <property type="entry name" value="Ribosomal_uL24_KOW"/>
</dbReference>
<dbReference type="SUPFAM" id="SSF50104">
    <property type="entry name" value="Translation proteins SH3-like domain"/>
    <property type="match status" value="1"/>
</dbReference>
<dbReference type="InterPro" id="IPR008991">
    <property type="entry name" value="Translation_prot_SH3-like_sf"/>
</dbReference>
<evidence type="ECO:0000256" key="1">
    <source>
        <dbReference type="ARBA" id="ARBA00010618"/>
    </source>
</evidence>
<dbReference type="InterPro" id="IPR014722">
    <property type="entry name" value="Rib_uL2_dom2"/>
</dbReference>
<evidence type="ECO:0000256" key="3">
    <source>
        <dbReference type="ARBA" id="ARBA00023274"/>
    </source>
</evidence>
<evidence type="ECO:0008006" key="6">
    <source>
        <dbReference type="Google" id="ProtNLM"/>
    </source>
</evidence>
<name>A0AAV9NF58_9EURO</name>
<evidence type="ECO:0000313" key="4">
    <source>
        <dbReference type="EMBL" id="KAK5054568.1"/>
    </source>
</evidence>
<dbReference type="RefSeq" id="XP_064707341.1">
    <property type="nucleotide sequence ID" value="XM_064845083.1"/>
</dbReference>
<evidence type="ECO:0000256" key="2">
    <source>
        <dbReference type="ARBA" id="ARBA00022980"/>
    </source>
</evidence>
<proteinExistence type="inferred from homology"/>
<accession>A0AAV9NF58</accession>
<evidence type="ECO:0000313" key="5">
    <source>
        <dbReference type="Proteomes" id="UP001358417"/>
    </source>
</evidence>
<dbReference type="Gene3D" id="2.30.30.30">
    <property type="match status" value="1"/>
</dbReference>
<sequence>MQKVLRINLNARNQALKKARRDHLKNTRKKWAQHDDHLVYQLRVTRNMVKTERKERREDWIAGPLAPKRDVGLKRGKYGTFDSQFMQNPEIPNALSDWPTSKGDDLIGDNWKGKGNRGNLVEGDRVCVIRGPDAIKGQIGKIKEVFPEQGTLTIEGLNTIDLEVPVGSVQQQRSPFVAMPRAISIDDVRLVYRQKEEDPRTGHIIRDRDVLVDTIVGDGPYVQREPGSPLPRHTRYVSGCNIEIPWPEVDVPAMRAFPGDTRRLELEKRTYTPSVQQDPLPQLSIIDELRPKYRIDRTAHEFDYVRRKIVEDARSKWYEDRGIDTPAMELRQRMREKSLLRAEERKGAGVAARIQILLEEGRLTAFLPSYRQKLLHSYKGQGLHHPELHADVNALEYQNNSLSSLVDALKAEVLTEEVLARRAAEQPAEGLKDNEEVSEEDVQGYLADLNKEFVVHDAPVEEKRVRK</sequence>
<dbReference type="GO" id="GO:0003723">
    <property type="term" value="F:RNA binding"/>
    <property type="evidence" value="ECO:0007669"/>
    <property type="project" value="InterPro"/>
</dbReference>
<protein>
    <recommendedName>
        <fullName evidence="6">KOW domain-containing protein</fullName>
    </recommendedName>
</protein>